<feature type="region of interest" description="Disordered" evidence="6">
    <location>
        <begin position="598"/>
        <end position="638"/>
    </location>
</feature>
<evidence type="ECO:0000313" key="8">
    <source>
        <dbReference type="EMBL" id="ESO08616.1"/>
    </source>
</evidence>
<dbReference type="HOGENOM" id="CLU_402413_0_0_1"/>
<organism evidence="9 10">
    <name type="scientific">Helobdella robusta</name>
    <name type="common">Californian leech</name>
    <dbReference type="NCBI Taxonomy" id="6412"/>
    <lineage>
        <taxon>Eukaryota</taxon>
        <taxon>Metazoa</taxon>
        <taxon>Spiralia</taxon>
        <taxon>Lophotrochozoa</taxon>
        <taxon>Annelida</taxon>
        <taxon>Clitellata</taxon>
        <taxon>Hirudinea</taxon>
        <taxon>Rhynchobdellida</taxon>
        <taxon>Glossiphoniidae</taxon>
        <taxon>Helobdella</taxon>
    </lineage>
</organism>
<dbReference type="GO" id="GO:0006396">
    <property type="term" value="P:RNA processing"/>
    <property type="evidence" value="ECO:0000318"/>
    <property type="project" value="GO_Central"/>
</dbReference>
<accession>T1FSA6</accession>
<keyword evidence="5" id="KW-0539">Nucleus</keyword>
<evidence type="ECO:0000256" key="2">
    <source>
        <dbReference type="ARBA" id="ARBA00022723"/>
    </source>
</evidence>
<reference evidence="10" key="1">
    <citation type="submission" date="2012-12" db="EMBL/GenBank/DDBJ databases">
        <authorList>
            <person name="Hellsten U."/>
            <person name="Grimwood J."/>
            <person name="Chapman J.A."/>
            <person name="Shapiro H."/>
            <person name="Aerts A."/>
            <person name="Otillar R.P."/>
            <person name="Terry A.Y."/>
            <person name="Boore J.L."/>
            <person name="Simakov O."/>
            <person name="Marletaz F."/>
            <person name="Cho S.-J."/>
            <person name="Edsinger-Gonzales E."/>
            <person name="Havlak P."/>
            <person name="Kuo D.-H."/>
            <person name="Larsson T."/>
            <person name="Lv J."/>
            <person name="Arendt D."/>
            <person name="Savage R."/>
            <person name="Osoegawa K."/>
            <person name="de Jong P."/>
            <person name="Lindberg D.R."/>
            <person name="Seaver E.C."/>
            <person name="Weisblat D.A."/>
            <person name="Putnam N.H."/>
            <person name="Grigoriev I.V."/>
            <person name="Rokhsar D.S."/>
        </authorList>
    </citation>
    <scope>NUCLEOTIDE SEQUENCE</scope>
</reference>
<dbReference type="AlphaFoldDB" id="T1FSA6"/>
<dbReference type="EnsemblMetazoa" id="HelroT190787">
    <property type="protein sequence ID" value="HelroP190787"/>
    <property type="gene ID" value="HelroG190787"/>
</dbReference>
<dbReference type="InterPro" id="IPR052115">
    <property type="entry name" value="NEXT_complex_subunit_ZCCHC8"/>
</dbReference>
<dbReference type="GO" id="GO:0008270">
    <property type="term" value="F:zinc ion binding"/>
    <property type="evidence" value="ECO:0007669"/>
    <property type="project" value="UniProtKB-KW"/>
</dbReference>
<dbReference type="Proteomes" id="UP000015101">
    <property type="component" value="Unassembled WGS sequence"/>
</dbReference>
<dbReference type="GeneID" id="20211703"/>
<protein>
    <recommendedName>
        <fullName evidence="7">PSP proline-rich domain-containing protein</fullName>
    </recommendedName>
</protein>
<dbReference type="CTD" id="20211703"/>
<evidence type="ECO:0000259" key="7">
    <source>
        <dbReference type="SMART" id="SM00581"/>
    </source>
</evidence>
<feature type="compositionally biased region" description="Polar residues" evidence="6">
    <location>
        <begin position="485"/>
        <end position="497"/>
    </location>
</feature>
<reference evidence="9" key="3">
    <citation type="submission" date="2015-06" db="UniProtKB">
        <authorList>
            <consortium name="EnsemblMetazoa"/>
        </authorList>
    </citation>
    <scope>IDENTIFICATION</scope>
</reference>
<evidence type="ECO:0000256" key="3">
    <source>
        <dbReference type="ARBA" id="ARBA00022771"/>
    </source>
</evidence>
<evidence type="ECO:0000256" key="6">
    <source>
        <dbReference type="SAM" id="MobiDB-lite"/>
    </source>
</evidence>
<dbReference type="GO" id="GO:0003723">
    <property type="term" value="F:RNA binding"/>
    <property type="evidence" value="ECO:0000318"/>
    <property type="project" value="GO_Central"/>
</dbReference>
<keyword evidence="3" id="KW-0863">Zinc-finger</keyword>
<feature type="region of interest" description="Disordered" evidence="6">
    <location>
        <begin position="412"/>
        <end position="578"/>
    </location>
</feature>
<feature type="compositionally biased region" description="Basic and acidic residues" evidence="6">
    <location>
        <begin position="451"/>
        <end position="463"/>
    </location>
</feature>
<evidence type="ECO:0000313" key="10">
    <source>
        <dbReference type="Proteomes" id="UP000015101"/>
    </source>
</evidence>
<dbReference type="Pfam" id="PF04046">
    <property type="entry name" value="PSP"/>
    <property type="match status" value="1"/>
</dbReference>
<evidence type="ECO:0000313" key="9">
    <source>
        <dbReference type="EnsemblMetazoa" id="HelroP190787"/>
    </source>
</evidence>
<feature type="compositionally biased region" description="Low complexity" evidence="6">
    <location>
        <begin position="603"/>
        <end position="628"/>
    </location>
</feature>
<keyword evidence="4" id="KW-0862">Zinc</keyword>
<sequence length="684" mass="76823">MSSSWLGDLDLFPSTKNSFNMKKAEAGTAISTKSNQQQNSSTAKDPKDQLNEALRNQVIELVRKNSALQSTNEMLTKQLKVISMSRSDFEVTSAEDLLLQIVFFNTSESRKLRPLLEEFIVEKLRKWNSKEIQFHPLGNMPNFKELHFSDESDKATKGLTVVGSCRYMKEYVLDRMGWPLTDNNPSLSQGWDIPKFTQIFDAVHGCVPAEETISLKRPRTCFNCGGDHCITECKQEMDKQRIIANKNNYLNNKYQRYHKDELSTKFVNFKPGVISDNLRTALGLGPSDLPPYIYRMRNIGYPPGYLQQAYINEPQMTMFGPQGREIAEDGELLEEGEIDANRAERGSYDASLLIDYPGFNVQVPDDVVDAHRRLNMLPMQPHHSKEFMLEHLKMHNPHELFGGKVVKRKRDEAGADVDGAGGGRARKHMKMSDDDGIVARSADMEIDDDASDRNDSHQNDNQHRPGHHYNHYGRHLHSSHHQRTPSDSYFNIPSYNSMIVDLTSPPPPPPPQPEHPTYSTSPPPPPPLLDDNDSNDCIVILDDIDDDTGCDGANAGPSYEKESEGGNGETGGWDVETSTHATNAPKFYRSISSYASTPVFDPSTSSSSSQLLTSSSTSPVRQSTSTSPPASPSNRMFYNKCPSLEKFSKGMYDVDWSADSLVSTGKYDRMKTLLESLRKERKMS</sequence>
<dbReference type="KEGG" id="hro:HELRODRAFT_190787"/>
<evidence type="ECO:0000256" key="4">
    <source>
        <dbReference type="ARBA" id="ARBA00022833"/>
    </source>
</evidence>
<dbReference type="InParanoid" id="T1FSA6"/>
<dbReference type="PANTHER" id="PTHR13316:SF0">
    <property type="entry name" value="ZINC FINGER CCHC DOMAIN-CONTAINING PROTEIN 8"/>
    <property type="match status" value="1"/>
</dbReference>
<dbReference type="EMBL" id="KB096080">
    <property type="protein sequence ID" value="ESO08616.1"/>
    <property type="molecule type" value="Genomic_DNA"/>
</dbReference>
<name>T1FSA6_HELRO</name>
<keyword evidence="10" id="KW-1185">Reference proteome</keyword>
<dbReference type="PANTHER" id="PTHR13316">
    <property type="entry name" value="ZINC FINGER, CCHC DOMAIN CONTAINING 8"/>
    <property type="match status" value="1"/>
</dbReference>
<dbReference type="RefSeq" id="XP_009013546.1">
    <property type="nucleotide sequence ID" value="XM_009015298.1"/>
</dbReference>
<feature type="domain" description="PSP proline-rich" evidence="7">
    <location>
        <begin position="266"/>
        <end position="318"/>
    </location>
</feature>
<dbReference type="OrthoDB" id="6281327at2759"/>
<evidence type="ECO:0000256" key="1">
    <source>
        <dbReference type="ARBA" id="ARBA00004123"/>
    </source>
</evidence>
<feature type="compositionally biased region" description="Pro residues" evidence="6">
    <location>
        <begin position="504"/>
        <end position="514"/>
    </location>
</feature>
<dbReference type="STRING" id="6412.T1FSA6"/>
<gene>
    <name evidence="9" type="primary">20211703</name>
    <name evidence="8" type="ORF">HELRODRAFT_190787</name>
</gene>
<evidence type="ECO:0000256" key="5">
    <source>
        <dbReference type="ARBA" id="ARBA00023242"/>
    </source>
</evidence>
<feature type="region of interest" description="Disordered" evidence="6">
    <location>
        <begin position="28"/>
        <end position="50"/>
    </location>
</feature>
<reference evidence="8 10" key="2">
    <citation type="journal article" date="2013" name="Nature">
        <title>Insights into bilaterian evolution from three spiralian genomes.</title>
        <authorList>
            <person name="Simakov O."/>
            <person name="Marletaz F."/>
            <person name="Cho S.J."/>
            <person name="Edsinger-Gonzales E."/>
            <person name="Havlak P."/>
            <person name="Hellsten U."/>
            <person name="Kuo D.H."/>
            <person name="Larsson T."/>
            <person name="Lv J."/>
            <person name="Arendt D."/>
            <person name="Savage R."/>
            <person name="Osoegawa K."/>
            <person name="de Jong P."/>
            <person name="Grimwood J."/>
            <person name="Chapman J.A."/>
            <person name="Shapiro H."/>
            <person name="Aerts A."/>
            <person name="Otillar R.P."/>
            <person name="Terry A.Y."/>
            <person name="Boore J.L."/>
            <person name="Grigoriev I.V."/>
            <person name="Lindberg D.R."/>
            <person name="Seaver E.C."/>
            <person name="Weisblat D.A."/>
            <person name="Putnam N.H."/>
            <person name="Rokhsar D.S."/>
        </authorList>
    </citation>
    <scope>NUCLEOTIDE SEQUENCE</scope>
</reference>
<dbReference type="eggNOG" id="KOG2673">
    <property type="taxonomic scope" value="Eukaryota"/>
</dbReference>
<dbReference type="SMART" id="SM00581">
    <property type="entry name" value="PSP"/>
    <property type="match status" value="1"/>
</dbReference>
<proteinExistence type="predicted"/>
<dbReference type="InterPro" id="IPR006568">
    <property type="entry name" value="PSP_pro-rich"/>
</dbReference>
<comment type="subcellular location">
    <subcellularLocation>
        <location evidence="1">Nucleus</location>
    </subcellularLocation>
</comment>
<feature type="compositionally biased region" description="Basic residues" evidence="6">
    <location>
        <begin position="464"/>
        <end position="483"/>
    </location>
</feature>
<dbReference type="GO" id="GO:0071013">
    <property type="term" value="C:catalytic step 2 spliceosome"/>
    <property type="evidence" value="ECO:0000318"/>
    <property type="project" value="GO_Central"/>
</dbReference>
<dbReference type="EMBL" id="AMQM01003295">
    <property type="status" value="NOT_ANNOTATED_CDS"/>
    <property type="molecule type" value="Genomic_DNA"/>
</dbReference>
<keyword evidence="2" id="KW-0479">Metal-binding</keyword>